<sequence length="248" mass="26967">MPQEFEIRREVTVDATPEQVWQAIADGPGIDSWFMGRTELEPGVGGKVRQTFPGGFTEEAEITAWQPGSRLAYRGAPSPEGAFMAFEYLVEGSGSGTTVVRLVHSGFLGDDWESEYEALEIGDLQYLRKLATYVRHFGGRHSTHNLFLVHPEVGAAAFRSQIGRVLGLAGEARAGDEVTVAVEGLEPEPGVVEWTDAEGGCVGVRTGDALYLFFHAQGNAVVERHVYVPADGAAVERAWQGWLDRAFA</sequence>
<dbReference type="Gene3D" id="3.30.530.20">
    <property type="match status" value="1"/>
</dbReference>
<accession>A0A1H7FMQ2</accession>
<dbReference type="RefSeq" id="WP_055507799.1">
    <property type="nucleotide sequence ID" value="NZ_BBZG01000005.1"/>
</dbReference>
<dbReference type="SUPFAM" id="SSF55961">
    <property type="entry name" value="Bet v1-like"/>
    <property type="match status" value="1"/>
</dbReference>
<dbReference type="InterPro" id="IPR019587">
    <property type="entry name" value="Polyketide_cyclase/dehydratase"/>
</dbReference>
<dbReference type="STRING" id="46177.SAMN05660976_00135"/>
<dbReference type="EMBL" id="FOBF01000001">
    <property type="protein sequence ID" value="SEK27084.1"/>
    <property type="molecule type" value="Genomic_DNA"/>
</dbReference>
<dbReference type="Pfam" id="PF10604">
    <property type="entry name" value="Polyketide_cyc2"/>
    <property type="match status" value="1"/>
</dbReference>
<dbReference type="CDD" id="cd07814">
    <property type="entry name" value="SRPBCC_CalC_Aha1-like"/>
    <property type="match status" value="1"/>
</dbReference>
<evidence type="ECO:0000313" key="1">
    <source>
        <dbReference type="EMBL" id="SEK27084.1"/>
    </source>
</evidence>
<reference evidence="1 2" key="1">
    <citation type="submission" date="2016-10" db="EMBL/GenBank/DDBJ databases">
        <authorList>
            <person name="de Groot N.N."/>
        </authorList>
    </citation>
    <scope>NUCLEOTIDE SEQUENCE [LARGE SCALE GENOMIC DNA]</scope>
    <source>
        <strain evidence="1 2">DSM 43357</strain>
    </source>
</reference>
<evidence type="ECO:0000313" key="2">
    <source>
        <dbReference type="Proteomes" id="UP000198953"/>
    </source>
</evidence>
<proteinExistence type="predicted"/>
<dbReference type="OrthoDB" id="8417725at2"/>
<organism evidence="1 2">
    <name type="scientific">Nonomuraea pusilla</name>
    <dbReference type="NCBI Taxonomy" id="46177"/>
    <lineage>
        <taxon>Bacteria</taxon>
        <taxon>Bacillati</taxon>
        <taxon>Actinomycetota</taxon>
        <taxon>Actinomycetes</taxon>
        <taxon>Streptosporangiales</taxon>
        <taxon>Streptosporangiaceae</taxon>
        <taxon>Nonomuraea</taxon>
    </lineage>
</organism>
<protein>
    <submittedName>
        <fullName evidence="1">Uncharacterized conserved protein YndB, AHSA1/START domain</fullName>
    </submittedName>
</protein>
<gene>
    <name evidence="1" type="ORF">SAMN05660976_00135</name>
</gene>
<dbReference type="AlphaFoldDB" id="A0A1H7FMQ2"/>
<name>A0A1H7FMQ2_9ACTN</name>
<dbReference type="InterPro" id="IPR023393">
    <property type="entry name" value="START-like_dom_sf"/>
</dbReference>
<dbReference type="Proteomes" id="UP000198953">
    <property type="component" value="Unassembled WGS sequence"/>
</dbReference>
<keyword evidence="2" id="KW-1185">Reference proteome</keyword>